<dbReference type="EMBL" id="ML120470">
    <property type="protein sequence ID" value="RPA92565.1"/>
    <property type="molecule type" value="Genomic_DNA"/>
</dbReference>
<dbReference type="InterPro" id="IPR036770">
    <property type="entry name" value="Ankyrin_rpt-contain_sf"/>
</dbReference>
<feature type="repeat" description="ANK" evidence="3">
    <location>
        <begin position="161"/>
        <end position="195"/>
    </location>
</feature>
<evidence type="ECO:0000256" key="2">
    <source>
        <dbReference type="ARBA" id="ARBA00023043"/>
    </source>
</evidence>
<keyword evidence="2 3" id="KW-0040">ANK repeat</keyword>
<dbReference type="PANTHER" id="PTHR24189:SF50">
    <property type="entry name" value="ANKYRIN REPEAT AND SOCS BOX PROTEIN 2"/>
    <property type="match status" value="1"/>
</dbReference>
<keyword evidence="1" id="KW-0677">Repeat</keyword>
<accession>A0A3N4J322</accession>
<gene>
    <name evidence="4" type="ORF">L873DRAFT_1817455</name>
</gene>
<evidence type="ECO:0000313" key="5">
    <source>
        <dbReference type="Proteomes" id="UP000276215"/>
    </source>
</evidence>
<proteinExistence type="predicted"/>
<dbReference type="Pfam" id="PF12796">
    <property type="entry name" value="Ank_2"/>
    <property type="match status" value="2"/>
</dbReference>
<dbReference type="PROSITE" id="PS50088">
    <property type="entry name" value="ANK_REPEAT"/>
    <property type="match status" value="3"/>
</dbReference>
<dbReference type="InterPro" id="IPR002110">
    <property type="entry name" value="Ankyrin_rpt"/>
</dbReference>
<dbReference type="InterPro" id="IPR050745">
    <property type="entry name" value="Multifunctional_regulatory"/>
</dbReference>
<dbReference type="STRING" id="1336337.A0A3N4J322"/>
<dbReference type="Gene3D" id="1.25.40.20">
    <property type="entry name" value="Ankyrin repeat-containing domain"/>
    <property type="match status" value="1"/>
</dbReference>
<evidence type="ECO:0000256" key="1">
    <source>
        <dbReference type="ARBA" id="ARBA00022737"/>
    </source>
</evidence>
<dbReference type="AlphaFoldDB" id="A0A3N4J322"/>
<dbReference type="PANTHER" id="PTHR24189">
    <property type="entry name" value="MYOTROPHIN"/>
    <property type="match status" value="1"/>
</dbReference>
<sequence>MPPPKNHHVFPLLSLPNELIIAIAQQLESPTDLHSLLLTNHRLSTLLPTVLYTHAARSDLSLIALYWSISTSNAAMTLHLLQKSTHTPLTIRTPSHTLLHRTPHRCPAKTLSLILSHRGAIRILDERTGRTPAHYACERARPGLLSRMLAFGAGVEARDREGWTPLHLSISAHIRDQACTRILLSHGADLSAREGAREARSPLHFAARSVRVEELRGFLEINAEAVRSTKSARAVRVDVVDGNGQTPLHWAAGMGRAGVVEVLLKNGANVGARDLRGMTALHVVARGPYLGGLRGRFEAVAWLLIRRGADGTIRDRSGSRVVDVLQRRRPSVEHFE</sequence>
<dbReference type="OrthoDB" id="341259at2759"/>
<dbReference type="SUPFAM" id="SSF48403">
    <property type="entry name" value="Ankyrin repeat"/>
    <property type="match status" value="1"/>
</dbReference>
<evidence type="ECO:0000313" key="4">
    <source>
        <dbReference type="EMBL" id="RPA92565.1"/>
    </source>
</evidence>
<reference evidence="4 5" key="1">
    <citation type="journal article" date="2018" name="Nat. Ecol. Evol.">
        <title>Pezizomycetes genomes reveal the molecular basis of ectomycorrhizal truffle lifestyle.</title>
        <authorList>
            <person name="Murat C."/>
            <person name="Payen T."/>
            <person name="Noel B."/>
            <person name="Kuo A."/>
            <person name="Morin E."/>
            <person name="Chen J."/>
            <person name="Kohler A."/>
            <person name="Krizsan K."/>
            <person name="Balestrini R."/>
            <person name="Da Silva C."/>
            <person name="Montanini B."/>
            <person name="Hainaut M."/>
            <person name="Levati E."/>
            <person name="Barry K.W."/>
            <person name="Belfiori B."/>
            <person name="Cichocki N."/>
            <person name="Clum A."/>
            <person name="Dockter R.B."/>
            <person name="Fauchery L."/>
            <person name="Guy J."/>
            <person name="Iotti M."/>
            <person name="Le Tacon F."/>
            <person name="Lindquist E.A."/>
            <person name="Lipzen A."/>
            <person name="Malagnac F."/>
            <person name="Mello A."/>
            <person name="Molinier V."/>
            <person name="Miyauchi S."/>
            <person name="Poulain J."/>
            <person name="Riccioni C."/>
            <person name="Rubini A."/>
            <person name="Sitrit Y."/>
            <person name="Splivallo R."/>
            <person name="Traeger S."/>
            <person name="Wang M."/>
            <person name="Zifcakova L."/>
            <person name="Wipf D."/>
            <person name="Zambonelli A."/>
            <person name="Paolocci F."/>
            <person name="Nowrousian M."/>
            <person name="Ottonello S."/>
            <person name="Baldrian P."/>
            <person name="Spatafora J.W."/>
            <person name="Henrissat B."/>
            <person name="Nagy L.G."/>
            <person name="Aury J.M."/>
            <person name="Wincker P."/>
            <person name="Grigoriev I.V."/>
            <person name="Bonfante P."/>
            <person name="Martin F.M."/>
        </authorList>
    </citation>
    <scope>NUCLEOTIDE SEQUENCE [LARGE SCALE GENOMIC DNA]</scope>
    <source>
        <strain evidence="4 5">120613-1</strain>
    </source>
</reference>
<dbReference type="Proteomes" id="UP000276215">
    <property type="component" value="Unassembled WGS sequence"/>
</dbReference>
<feature type="repeat" description="ANK" evidence="3">
    <location>
        <begin position="128"/>
        <end position="160"/>
    </location>
</feature>
<dbReference type="SMART" id="SM00248">
    <property type="entry name" value="ANK"/>
    <property type="match status" value="5"/>
</dbReference>
<evidence type="ECO:0000256" key="3">
    <source>
        <dbReference type="PROSITE-ProRule" id="PRU00023"/>
    </source>
</evidence>
<protein>
    <submittedName>
        <fullName evidence="4">Ankyrin</fullName>
    </submittedName>
</protein>
<feature type="repeat" description="ANK" evidence="3">
    <location>
        <begin position="243"/>
        <end position="275"/>
    </location>
</feature>
<name>A0A3N4J322_9PEZI</name>
<organism evidence="4 5">
    <name type="scientific">Choiromyces venosus 120613-1</name>
    <dbReference type="NCBI Taxonomy" id="1336337"/>
    <lineage>
        <taxon>Eukaryota</taxon>
        <taxon>Fungi</taxon>
        <taxon>Dikarya</taxon>
        <taxon>Ascomycota</taxon>
        <taxon>Pezizomycotina</taxon>
        <taxon>Pezizomycetes</taxon>
        <taxon>Pezizales</taxon>
        <taxon>Tuberaceae</taxon>
        <taxon>Choiromyces</taxon>
    </lineage>
</organism>
<keyword evidence="5" id="KW-1185">Reference proteome</keyword>
<dbReference type="PROSITE" id="PS50297">
    <property type="entry name" value="ANK_REP_REGION"/>
    <property type="match status" value="3"/>
</dbReference>